<evidence type="ECO:0000256" key="4">
    <source>
        <dbReference type="ARBA" id="ARBA00023157"/>
    </source>
</evidence>
<evidence type="ECO:0000256" key="5">
    <source>
        <dbReference type="ARBA" id="ARBA00023284"/>
    </source>
</evidence>
<dbReference type="InterPro" id="IPR023753">
    <property type="entry name" value="FAD/NAD-binding_dom"/>
</dbReference>
<dbReference type="Pfam" id="PF07992">
    <property type="entry name" value="Pyr_redox_2"/>
    <property type="match status" value="1"/>
</dbReference>
<evidence type="ECO:0000256" key="2">
    <source>
        <dbReference type="ARBA" id="ARBA00022827"/>
    </source>
</evidence>
<evidence type="ECO:0000256" key="3">
    <source>
        <dbReference type="ARBA" id="ARBA00023002"/>
    </source>
</evidence>
<keyword evidence="6" id="KW-0472">Membrane</keyword>
<name>A0A1F7UX10_9BACT</name>
<keyword evidence="2" id="KW-0274">FAD</keyword>
<organism evidence="8 9">
    <name type="scientific">Candidatus Uhrbacteria bacterium RIFCSPLOWO2_01_FULL_47_25</name>
    <dbReference type="NCBI Taxonomy" id="1802402"/>
    <lineage>
        <taxon>Bacteria</taxon>
        <taxon>Candidatus Uhriibacteriota</taxon>
    </lineage>
</organism>
<dbReference type="PROSITE" id="PS00573">
    <property type="entry name" value="PYRIDINE_REDOX_2"/>
    <property type="match status" value="1"/>
</dbReference>
<proteinExistence type="predicted"/>
<comment type="caution">
    <text evidence="8">The sequence shown here is derived from an EMBL/GenBank/DDBJ whole genome shotgun (WGS) entry which is preliminary data.</text>
</comment>
<keyword evidence="3" id="KW-0560">Oxidoreductase</keyword>
<dbReference type="InterPro" id="IPR008255">
    <property type="entry name" value="Pyr_nucl-diS_OxRdtase_2_AS"/>
</dbReference>
<dbReference type="Proteomes" id="UP000176846">
    <property type="component" value="Unassembled WGS sequence"/>
</dbReference>
<accession>A0A1F7UX10</accession>
<dbReference type="PANTHER" id="PTHR48105">
    <property type="entry name" value="THIOREDOXIN REDUCTASE 1-RELATED-RELATED"/>
    <property type="match status" value="1"/>
</dbReference>
<feature type="domain" description="FAD/NAD(P)-binding" evidence="7">
    <location>
        <begin position="25"/>
        <end position="310"/>
    </location>
</feature>
<keyword evidence="1" id="KW-0285">Flavoprotein</keyword>
<dbReference type="AlphaFoldDB" id="A0A1F7UX10"/>
<dbReference type="SUPFAM" id="SSF51905">
    <property type="entry name" value="FAD/NAD(P)-binding domain"/>
    <property type="match status" value="1"/>
</dbReference>
<keyword evidence="6" id="KW-0812">Transmembrane</keyword>
<keyword evidence="6" id="KW-1133">Transmembrane helix</keyword>
<reference evidence="8 9" key="1">
    <citation type="journal article" date="2016" name="Nat. Commun.">
        <title>Thousands of microbial genomes shed light on interconnected biogeochemical processes in an aquifer system.</title>
        <authorList>
            <person name="Anantharaman K."/>
            <person name="Brown C.T."/>
            <person name="Hug L.A."/>
            <person name="Sharon I."/>
            <person name="Castelle C.J."/>
            <person name="Probst A.J."/>
            <person name="Thomas B.C."/>
            <person name="Singh A."/>
            <person name="Wilkins M.J."/>
            <person name="Karaoz U."/>
            <person name="Brodie E.L."/>
            <person name="Williams K.H."/>
            <person name="Hubbard S.S."/>
            <person name="Banfield J.F."/>
        </authorList>
    </citation>
    <scope>NUCLEOTIDE SEQUENCE [LARGE SCALE GENOMIC DNA]</scope>
</reference>
<evidence type="ECO:0000256" key="1">
    <source>
        <dbReference type="ARBA" id="ARBA00022630"/>
    </source>
</evidence>
<feature type="transmembrane region" description="Helical" evidence="6">
    <location>
        <begin position="22"/>
        <end position="44"/>
    </location>
</feature>
<dbReference type="InterPro" id="IPR036188">
    <property type="entry name" value="FAD/NAD-bd_sf"/>
</dbReference>
<dbReference type="EMBL" id="MGEK01000006">
    <property type="protein sequence ID" value="OGL82831.1"/>
    <property type="molecule type" value="Genomic_DNA"/>
</dbReference>
<protein>
    <recommendedName>
        <fullName evidence="7">FAD/NAD(P)-binding domain-containing protein</fullName>
    </recommendedName>
</protein>
<dbReference type="InterPro" id="IPR050097">
    <property type="entry name" value="Ferredoxin-NADP_redctase_2"/>
</dbReference>
<dbReference type="Gene3D" id="3.50.50.60">
    <property type="entry name" value="FAD/NAD(P)-binding domain"/>
    <property type="match status" value="2"/>
</dbReference>
<evidence type="ECO:0000259" key="7">
    <source>
        <dbReference type="Pfam" id="PF07992"/>
    </source>
</evidence>
<dbReference type="PRINTS" id="PR00469">
    <property type="entry name" value="PNDRDTASEII"/>
</dbReference>
<evidence type="ECO:0000313" key="8">
    <source>
        <dbReference type="EMBL" id="OGL82831.1"/>
    </source>
</evidence>
<evidence type="ECO:0000256" key="6">
    <source>
        <dbReference type="SAM" id="Phobius"/>
    </source>
</evidence>
<sequence length="349" mass="37621">MLRALKIQTSAFLFNVNIIDNIMLYDVIIIGGGPAAVGVAVYAARKKLTSLLITETFGGQSIVSDDIQNWIGEPHIAGWELAQKLEKHARDYPDVLTIKDGERIVAVQEIACSQDRICDFEVATEKGEKYQSKTVIVASGARRRKLGIPGENELNGKGVAYCSTCDAPLFKDKTVAVVGGGNAGLEAVIDLIPYASKIYLVEYGETLKGDAVTQAEIKKNPKVEILLNTQTVAVLGDKFVQGLKCLDRKTNKEKTLDVGGLFVEIGSVPNSEIVKGLVEIDKFGQIVTDAKYATTSHAGIFAAGDVTDDPFKQNNISVGDGVRAALSAYDYLLKRQKMSPAAETARHGD</sequence>
<evidence type="ECO:0000313" key="9">
    <source>
        <dbReference type="Proteomes" id="UP000176846"/>
    </source>
</evidence>
<gene>
    <name evidence="8" type="ORF">A2936_04155</name>
</gene>
<keyword evidence="4" id="KW-1015">Disulfide bond</keyword>
<dbReference type="PRINTS" id="PR00368">
    <property type="entry name" value="FADPNR"/>
</dbReference>
<keyword evidence="5" id="KW-0676">Redox-active center</keyword>
<dbReference type="GO" id="GO:0016668">
    <property type="term" value="F:oxidoreductase activity, acting on a sulfur group of donors, NAD(P) as acceptor"/>
    <property type="evidence" value="ECO:0007669"/>
    <property type="project" value="UniProtKB-ARBA"/>
</dbReference>